<proteinExistence type="predicted"/>
<feature type="region of interest" description="Disordered" evidence="1">
    <location>
        <begin position="1"/>
        <end position="43"/>
    </location>
</feature>
<sequence>MMTTTADRVSSPSLQKEEMHVLSARSRKGIEGSTMEMQRTRSSKGSMKAGIMLAGCVGVLALPSAVLAFSTSFKGIGGRNPAVDSLDPDTSSENLSRVIAMRSLGKEQPFPFTPAGTPNRPDRAVTVAVRVDSEAAKSIIVVHNRLQVAQADNDVGRLRIAPAAFNLGVSRGYQNFSADTAQQQPVGHGIADAPELRKFSLAAGSADRNDSRFSTRISIDEKRAAGRAPHTFTSEAGEVDLGGAYRLTKNIDVTAGLRYSQDRERLVPLTDGKQDSQAIYVGTQFKF</sequence>
<organism evidence="2 3">
    <name type="scientific">Novosphingobium clariflavum</name>
    <dbReference type="NCBI Taxonomy" id="2029884"/>
    <lineage>
        <taxon>Bacteria</taxon>
        <taxon>Pseudomonadati</taxon>
        <taxon>Pseudomonadota</taxon>
        <taxon>Alphaproteobacteria</taxon>
        <taxon>Sphingomonadales</taxon>
        <taxon>Sphingomonadaceae</taxon>
        <taxon>Novosphingobium</taxon>
    </lineage>
</organism>
<dbReference type="RefSeq" id="WP_267219504.1">
    <property type="nucleotide sequence ID" value="NZ_JAPCWC010000004.1"/>
</dbReference>
<evidence type="ECO:0000313" key="3">
    <source>
        <dbReference type="Proteomes" id="UP001589858"/>
    </source>
</evidence>
<gene>
    <name evidence="2" type="ORF">ACFFF8_07515</name>
</gene>
<accession>A0ABV6S5C4</accession>
<evidence type="ECO:0000256" key="1">
    <source>
        <dbReference type="SAM" id="MobiDB-lite"/>
    </source>
</evidence>
<keyword evidence="3" id="KW-1185">Reference proteome</keyword>
<name>A0ABV6S5C4_9SPHN</name>
<evidence type="ECO:0000313" key="2">
    <source>
        <dbReference type="EMBL" id="MFC0684439.1"/>
    </source>
</evidence>
<protein>
    <recommendedName>
        <fullName evidence="4">Porin domain-containing protein</fullName>
    </recommendedName>
</protein>
<reference evidence="2 3" key="1">
    <citation type="submission" date="2024-09" db="EMBL/GenBank/DDBJ databases">
        <authorList>
            <person name="Sun Q."/>
            <person name="Mori K."/>
        </authorList>
    </citation>
    <scope>NUCLEOTIDE SEQUENCE [LARGE SCALE GENOMIC DNA]</scope>
    <source>
        <strain evidence="2 3">CICC 11035S</strain>
    </source>
</reference>
<dbReference type="EMBL" id="JBHLTM010000027">
    <property type="protein sequence ID" value="MFC0684439.1"/>
    <property type="molecule type" value="Genomic_DNA"/>
</dbReference>
<evidence type="ECO:0008006" key="4">
    <source>
        <dbReference type="Google" id="ProtNLM"/>
    </source>
</evidence>
<dbReference type="Proteomes" id="UP001589858">
    <property type="component" value="Unassembled WGS sequence"/>
</dbReference>
<feature type="compositionally biased region" description="Polar residues" evidence="1">
    <location>
        <begin position="1"/>
        <end position="14"/>
    </location>
</feature>
<comment type="caution">
    <text evidence="2">The sequence shown here is derived from an EMBL/GenBank/DDBJ whole genome shotgun (WGS) entry which is preliminary data.</text>
</comment>